<evidence type="ECO:0000259" key="7">
    <source>
        <dbReference type="PROSITE" id="PS50888"/>
    </source>
</evidence>
<dbReference type="PANTHER" id="PTHR11969:SF89">
    <property type="entry name" value="TRANSCRIPTION FACTOR BHLH99"/>
    <property type="match status" value="1"/>
</dbReference>
<dbReference type="STRING" id="3708.A0A078H807"/>
<protein>
    <submittedName>
        <fullName evidence="9">BnaC02g43710D protein</fullName>
    </submittedName>
</protein>
<dbReference type="EMBL" id="LR758423">
    <property type="protein sequence ID" value="CAA8392038.1"/>
    <property type="molecule type" value="Genomic_DNA"/>
</dbReference>
<keyword evidence="2" id="KW-0805">Transcription regulation</keyword>
<sequence length="302" mass="35020">MMFQHEYPYGFSLMETSSSYEVLDYKMIVGSPPNPISFASSLATLSSSIAEQQSNSTDNLYSLQARGGFGEEPPRKKRRRRRTRSEQMIEEKENQRMNHIAVERNRRRQMNHFLSILKAMMPLSYSQRVRHQQRLSNFDIFCYTFYYKSDQASIIEGTINYLKKQEQLLQSFEAQLKPTKPNQPTNIFSDFFNFPQYSTAIASSRRRHHNGLAVVADVEVTMVEMHANIKVLTKTRPRLLLKMINEFDSLGLTIFHLNLTTSNNMSLFTFSVKVDEACRLTTTANEVADAVHEVVSRIHKEH</sequence>
<dbReference type="Gramene" id="CDY33966">
    <property type="protein sequence ID" value="CDY33966"/>
    <property type="gene ID" value="GSBRNA2T00055804001"/>
</dbReference>
<dbReference type="GO" id="GO:0046983">
    <property type="term" value="F:protein dimerization activity"/>
    <property type="evidence" value="ECO:0007669"/>
    <property type="project" value="InterPro"/>
</dbReference>
<dbReference type="OMA" id="FQHEYPY"/>
<dbReference type="GO" id="GO:0000981">
    <property type="term" value="F:DNA-binding transcription factor activity, RNA polymerase II-specific"/>
    <property type="evidence" value="ECO:0000318"/>
    <property type="project" value="GO_Central"/>
</dbReference>
<dbReference type="AlphaFoldDB" id="A0A078H807"/>
<dbReference type="PaxDb" id="3708-A0A078H807"/>
<keyword evidence="3" id="KW-0238">DNA-binding</keyword>
<reference evidence="9" key="2">
    <citation type="submission" date="2014-06" db="EMBL/GenBank/DDBJ databases">
        <authorList>
            <person name="Genoscope - CEA"/>
        </authorList>
    </citation>
    <scope>NUCLEOTIDE SEQUENCE</scope>
</reference>
<feature type="region of interest" description="Disordered" evidence="6">
    <location>
        <begin position="63"/>
        <end position="85"/>
    </location>
</feature>
<dbReference type="InterPro" id="IPR054502">
    <property type="entry name" value="bHLH-TF_ACT-like_plant"/>
</dbReference>
<organism evidence="9 10">
    <name type="scientific">Brassica napus</name>
    <name type="common">Rape</name>
    <dbReference type="NCBI Taxonomy" id="3708"/>
    <lineage>
        <taxon>Eukaryota</taxon>
        <taxon>Viridiplantae</taxon>
        <taxon>Streptophyta</taxon>
        <taxon>Embryophyta</taxon>
        <taxon>Tracheophyta</taxon>
        <taxon>Spermatophyta</taxon>
        <taxon>Magnoliopsida</taxon>
        <taxon>eudicotyledons</taxon>
        <taxon>Gunneridae</taxon>
        <taxon>Pentapetalae</taxon>
        <taxon>rosids</taxon>
        <taxon>malvids</taxon>
        <taxon>Brassicales</taxon>
        <taxon>Brassicaceae</taxon>
        <taxon>Brassiceae</taxon>
        <taxon>Brassica</taxon>
    </lineage>
</organism>
<evidence type="ECO:0000256" key="4">
    <source>
        <dbReference type="ARBA" id="ARBA00023163"/>
    </source>
</evidence>
<gene>
    <name evidence="9" type="primary">BnaC02g43710D</name>
    <name evidence="8" type="synonym">BnabHLH144</name>
    <name evidence="9" type="ORF">GSBRNA2T00055804001</name>
</gene>
<keyword evidence="4" id="KW-0804">Transcription</keyword>
<dbReference type="SMART" id="SM00353">
    <property type="entry name" value="HLH"/>
    <property type="match status" value="1"/>
</dbReference>
<dbReference type="GO" id="GO:0005634">
    <property type="term" value="C:nucleus"/>
    <property type="evidence" value="ECO:0007669"/>
    <property type="project" value="UniProtKB-SubCell"/>
</dbReference>
<dbReference type="SUPFAM" id="SSF47459">
    <property type="entry name" value="HLH, helix-loop-helix DNA-binding domain"/>
    <property type="match status" value="1"/>
</dbReference>
<dbReference type="EMBL" id="LK032325">
    <property type="protein sequence ID" value="CDY33966.1"/>
    <property type="molecule type" value="Genomic_DNA"/>
</dbReference>
<dbReference type="GO" id="GO:0006357">
    <property type="term" value="P:regulation of transcription by RNA polymerase II"/>
    <property type="evidence" value="ECO:0000318"/>
    <property type="project" value="GO_Central"/>
</dbReference>
<evidence type="ECO:0000256" key="2">
    <source>
        <dbReference type="ARBA" id="ARBA00023015"/>
    </source>
</evidence>
<dbReference type="InterPro" id="IPR036638">
    <property type="entry name" value="HLH_DNA-bd_sf"/>
</dbReference>
<evidence type="ECO:0000313" key="9">
    <source>
        <dbReference type="EMBL" id="CDY33966.1"/>
    </source>
</evidence>
<dbReference type="EMBL" id="LR757200">
    <property type="protein sequence ID" value="CAA8287429.1"/>
    <property type="molecule type" value="Genomic_DNA"/>
</dbReference>
<comment type="subcellular location">
    <subcellularLocation>
        <location evidence="1">Nucleus</location>
    </subcellularLocation>
</comment>
<name>A0A078H807_BRANA</name>
<evidence type="ECO:0000256" key="1">
    <source>
        <dbReference type="ARBA" id="ARBA00004123"/>
    </source>
</evidence>
<evidence type="ECO:0000313" key="10">
    <source>
        <dbReference type="Proteomes" id="UP000028999"/>
    </source>
</evidence>
<keyword evidence="10" id="KW-1185">Reference proteome</keyword>
<dbReference type="GO" id="GO:0000978">
    <property type="term" value="F:RNA polymerase II cis-regulatory region sequence-specific DNA binding"/>
    <property type="evidence" value="ECO:0000318"/>
    <property type="project" value="GO_Central"/>
</dbReference>
<dbReference type="Gene3D" id="4.10.280.10">
    <property type="entry name" value="Helix-loop-helix DNA-binding domain"/>
    <property type="match status" value="1"/>
</dbReference>
<evidence type="ECO:0000313" key="8">
    <source>
        <dbReference type="EMBL" id="CAA8287429.1"/>
    </source>
</evidence>
<dbReference type="SMR" id="A0A078H807"/>
<dbReference type="Pfam" id="PF00010">
    <property type="entry name" value="HLH"/>
    <property type="match status" value="1"/>
</dbReference>
<evidence type="ECO:0000256" key="5">
    <source>
        <dbReference type="ARBA" id="ARBA00023242"/>
    </source>
</evidence>
<dbReference type="EMBL" id="LR759382">
    <property type="protein sequence ID" value="CAA8403679.1"/>
    <property type="molecule type" value="Genomic_DNA"/>
</dbReference>
<dbReference type="InterPro" id="IPR011598">
    <property type="entry name" value="bHLH_dom"/>
</dbReference>
<dbReference type="PANTHER" id="PTHR11969">
    <property type="entry name" value="MAX DIMERIZATION, MAD"/>
    <property type="match status" value="1"/>
</dbReference>
<reference evidence="9 10" key="1">
    <citation type="journal article" date="2014" name="Science">
        <title>Plant genetics. Early allopolyploid evolution in the post-Neolithic Brassica napus oilseed genome.</title>
        <authorList>
            <person name="Chalhoub B."/>
            <person name="Denoeud F."/>
            <person name="Liu S."/>
            <person name="Parkin I.A."/>
            <person name="Tang H."/>
            <person name="Wang X."/>
            <person name="Chiquet J."/>
            <person name="Belcram H."/>
            <person name="Tong C."/>
            <person name="Samans B."/>
            <person name="Correa M."/>
            <person name="Da Silva C."/>
            <person name="Just J."/>
            <person name="Falentin C."/>
            <person name="Koh C.S."/>
            <person name="Le Clainche I."/>
            <person name="Bernard M."/>
            <person name="Bento P."/>
            <person name="Noel B."/>
            <person name="Labadie K."/>
            <person name="Alberti A."/>
            <person name="Charles M."/>
            <person name="Arnaud D."/>
            <person name="Guo H."/>
            <person name="Daviaud C."/>
            <person name="Alamery S."/>
            <person name="Jabbari K."/>
            <person name="Zhao M."/>
            <person name="Edger P.P."/>
            <person name="Chelaifa H."/>
            <person name="Tack D."/>
            <person name="Lassalle G."/>
            <person name="Mestiri I."/>
            <person name="Schnel N."/>
            <person name="Le Paslier M.C."/>
            <person name="Fan G."/>
            <person name="Renault V."/>
            <person name="Bayer P.E."/>
            <person name="Golicz A.A."/>
            <person name="Manoli S."/>
            <person name="Lee T.H."/>
            <person name="Thi V.H."/>
            <person name="Chalabi S."/>
            <person name="Hu Q."/>
            <person name="Fan C."/>
            <person name="Tollenaere R."/>
            <person name="Lu Y."/>
            <person name="Battail C."/>
            <person name="Shen J."/>
            <person name="Sidebottom C.H."/>
            <person name="Wang X."/>
            <person name="Canaguier A."/>
            <person name="Chauveau A."/>
            <person name="Berard A."/>
            <person name="Deniot G."/>
            <person name="Guan M."/>
            <person name="Liu Z."/>
            <person name="Sun F."/>
            <person name="Lim Y.P."/>
            <person name="Lyons E."/>
            <person name="Town C.D."/>
            <person name="Bancroft I."/>
            <person name="Wang X."/>
            <person name="Meng J."/>
            <person name="Ma J."/>
            <person name="Pires J.C."/>
            <person name="King G.J."/>
            <person name="Brunel D."/>
            <person name="Delourme R."/>
            <person name="Renard M."/>
            <person name="Aury J.M."/>
            <person name="Adams K.L."/>
            <person name="Batley J."/>
            <person name="Snowdon R.J."/>
            <person name="Tost J."/>
            <person name="Edwards D."/>
            <person name="Zhou Y."/>
            <person name="Hua W."/>
            <person name="Sharpe A.G."/>
            <person name="Paterson A.H."/>
            <person name="Guan C."/>
            <person name="Wincker P."/>
        </authorList>
    </citation>
    <scope>NUCLEOTIDE SEQUENCE [LARGE SCALE GENOMIC DNA]</scope>
    <source>
        <strain evidence="10">cv. Darmor-bzh</strain>
    </source>
</reference>
<proteinExistence type="predicted"/>
<dbReference type="InterPro" id="IPR045865">
    <property type="entry name" value="ACT-like_dom_sf"/>
</dbReference>
<reference evidence="8" key="3">
    <citation type="submission" date="2020-01" db="EMBL/GenBank/DDBJ databases">
        <authorList>
            <consortium name="Zhejiang university"/>
        </authorList>
    </citation>
    <scope>NUCLEOTIDE SEQUENCE</scope>
</reference>
<dbReference type="PROSITE" id="PS50888">
    <property type="entry name" value="BHLH"/>
    <property type="match status" value="1"/>
</dbReference>
<evidence type="ECO:0000256" key="6">
    <source>
        <dbReference type="SAM" id="MobiDB-lite"/>
    </source>
</evidence>
<keyword evidence="5" id="KW-0539">Nucleus</keyword>
<dbReference type="Pfam" id="PF22754">
    <property type="entry name" value="bHLH-TF_ACT-like_plant"/>
    <property type="match status" value="1"/>
</dbReference>
<evidence type="ECO:0000256" key="3">
    <source>
        <dbReference type="ARBA" id="ARBA00023125"/>
    </source>
</evidence>
<dbReference type="SUPFAM" id="SSF55021">
    <property type="entry name" value="ACT-like"/>
    <property type="match status" value="1"/>
</dbReference>
<dbReference type="Proteomes" id="UP000028999">
    <property type="component" value="Unassembled WGS sequence"/>
</dbReference>
<feature type="domain" description="BHLH" evidence="7">
    <location>
        <begin position="94"/>
        <end position="165"/>
    </location>
</feature>
<accession>A0A078H807</accession>